<feature type="region of interest" description="Disordered" evidence="1">
    <location>
        <begin position="110"/>
        <end position="135"/>
    </location>
</feature>
<feature type="signal peptide" evidence="2">
    <location>
        <begin position="1"/>
        <end position="27"/>
    </location>
</feature>
<evidence type="ECO:0000256" key="2">
    <source>
        <dbReference type="SAM" id="SignalP"/>
    </source>
</evidence>
<feature type="region of interest" description="Disordered" evidence="1">
    <location>
        <begin position="418"/>
        <end position="455"/>
    </location>
</feature>
<dbReference type="Pfam" id="PF00089">
    <property type="entry name" value="Trypsin"/>
    <property type="match status" value="1"/>
</dbReference>
<keyword evidence="5" id="KW-1185">Reference proteome</keyword>
<dbReference type="InterPro" id="IPR043504">
    <property type="entry name" value="Peptidase_S1_PA_chymotrypsin"/>
</dbReference>
<evidence type="ECO:0000313" key="4">
    <source>
        <dbReference type="EMBL" id="CAH2047591.1"/>
    </source>
</evidence>
<feature type="region of interest" description="Disordered" evidence="1">
    <location>
        <begin position="324"/>
        <end position="365"/>
    </location>
</feature>
<gene>
    <name evidence="4" type="ORF">IPOD504_LOCUS5847</name>
</gene>
<feature type="non-terminal residue" evidence="4">
    <location>
        <position position="1"/>
    </location>
</feature>
<feature type="compositionally biased region" description="Polar residues" evidence="1">
    <location>
        <begin position="330"/>
        <end position="341"/>
    </location>
</feature>
<feature type="chain" id="PRO_5045981161" description="Peptidase S1 domain-containing protein" evidence="2">
    <location>
        <begin position="28"/>
        <end position="479"/>
    </location>
</feature>
<dbReference type="InterPro" id="IPR009003">
    <property type="entry name" value="Peptidase_S1_PA"/>
</dbReference>
<reference evidence="4" key="1">
    <citation type="submission" date="2022-03" db="EMBL/GenBank/DDBJ databases">
        <authorList>
            <person name="Martin H S."/>
        </authorList>
    </citation>
    <scope>NUCLEOTIDE SEQUENCE</scope>
</reference>
<name>A0ABN8I7B3_9NEOP</name>
<dbReference type="SUPFAM" id="SSF50494">
    <property type="entry name" value="Trypsin-like serine proteases"/>
    <property type="match status" value="1"/>
</dbReference>
<dbReference type="EMBL" id="OW152829">
    <property type="protein sequence ID" value="CAH2047591.1"/>
    <property type="molecule type" value="Genomic_DNA"/>
</dbReference>
<dbReference type="InterPro" id="IPR001254">
    <property type="entry name" value="Trypsin_dom"/>
</dbReference>
<organism evidence="4 5">
    <name type="scientific">Iphiclides podalirius</name>
    <name type="common">scarce swallowtail</name>
    <dbReference type="NCBI Taxonomy" id="110791"/>
    <lineage>
        <taxon>Eukaryota</taxon>
        <taxon>Metazoa</taxon>
        <taxon>Ecdysozoa</taxon>
        <taxon>Arthropoda</taxon>
        <taxon>Hexapoda</taxon>
        <taxon>Insecta</taxon>
        <taxon>Pterygota</taxon>
        <taxon>Neoptera</taxon>
        <taxon>Endopterygota</taxon>
        <taxon>Lepidoptera</taxon>
        <taxon>Glossata</taxon>
        <taxon>Ditrysia</taxon>
        <taxon>Papilionoidea</taxon>
        <taxon>Papilionidae</taxon>
        <taxon>Papilioninae</taxon>
        <taxon>Iphiclides</taxon>
    </lineage>
</organism>
<dbReference type="PROSITE" id="PS50240">
    <property type="entry name" value="TRYPSIN_DOM"/>
    <property type="match status" value="1"/>
</dbReference>
<proteinExistence type="predicted"/>
<evidence type="ECO:0000313" key="5">
    <source>
        <dbReference type="Proteomes" id="UP000837857"/>
    </source>
</evidence>
<protein>
    <recommendedName>
        <fullName evidence="3">Peptidase S1 domain-containing protein</fullName>
    </recommendedName>
</protein>
<dbReference type="Proteomes" id="UP000837857">
    <property type="component" value="Chromosome 17"/>
</dbReference>
<evidence type="ECO:0000256" key="1">
    <source>
        <dbReference type="SAM" id="MobiDB-lite"/>
    </source>
</evidence>
<sequence length="479" mass="50425">MSGTSSGWCGAVMVCALVTTLLAGGGADECAASADGRKSPGCVTASTTSDDLDEESDTASFLIVVEHQDGWRCAASLVSMRTGVTSARCARGRSGSLPRELWALAAAQLARRPPHPDERHAPRHGTSPASTARRVSRIALAGDRRREGDDVYLDDLAVLELEAPFGSAARTRPILMATSRGECEKETTCHAVRAATAGGHHRARFHVVTASIVAGSHCASRVLHWLEISDRALCLAGDELCTNDRGTGVVCGGKLCGVLSESVPESASTETDGCGGTHVAQSVARWRSFLHCAHTLRACGRGDCETLCSEHRLLNGDSTTEIETVGTRPFVSTANSVPTETPTRRRKQSSAAQTSTEPILDPLAEGSVEPGLQFTVAACSGVRTQPSRLQGLITELAGEYGDNAAEYEEATPMMRAREQFATSSQAPVARSPSSSHSMDATKHSPPPAESLRAAAASATPHAALALIQLTWLTHNVHLF</sequence>
<feature type="compositionally biased region" description="Polar residues" evidence="1">
    <location>
        <begin position="420"/>
        <end position="438"/>
    </location>
</feature>
<evidence type="ECO:0000259" key="3">
    <source>
        <dbReference type="PROSITE" id="PS50240"/>
    </source>
</evidence>
<keyword evidence="2" id="KW-0732">Signal</keyword>
<feature type="domain" description="Peptidase S1" evidence="3">
    <location>
        <begin position="22"/>
        <end position="286"/>
    </location>
</feature>
<accession>A0ABN8I7B3</accession>
<dbReference type="Gene3D" id="2.40.10.10">
    <property type="entry name" value="Trypsin-like serine proteases"/>
    <property type="match status" value="1"/>
</dbReference>